<dbReference type="AlphaFoldDB" id="A0A9D2MSW4"/>
<sequence length="321" mass="37619">MYGYSWIQWVFLFYFYSFVGWCVESTYVSLKKRKFVNRGFIRGPFLPLYGSGGLMMLIVSMPFQDNLILTWAAGCVGATALEYVTGVTMEALFKVRYWDYSDQKFNFQGQICLGSTLAWGVLTVVMTRLIHPPVERFIFWIPQGILTLMTMLLTLYFVADFALSFRAALDLRDVLVRMEQAKRDLARMQRRLDVIIALADEAKDNYVKERQEDFGDILDDLAERYGDLTEGIENRFRRIRELLPGSQLLLEKREELAELRERFLKNTDRAELSRFLSDVMKRGQILGNPTMRSTRFAEALDEIRRSAREYAEERKKKRDEK</sequence>
<keyword evidence="1" id="KW-0175">Coiled coil</keyword>
<keyword evidence="2" id="KW-0472">Membrane</keyword>
<feature type="transmembrane region" description="Helical" evidence="2">
    <location>
        <begin position="6"/>
        <end position="23"/>
    </location>
</feature>
<protein>
    <recommendedName>
        <fullName evidence="5">PF06541 family protein</fullName>
    </recommendedName>
</protein>
<proteinExistence type="predicted"/>
<evidence type="ECO:0000313" key="4">
    <source>
        <dbReference type="Proteomes" id="UP000886883"/>
    </source>
</evidence>
<evidence type="ECO:0000313" key="3">
    <source>
        <dbReference type="EMBL" id="HJB91572.1"/>
    </source>
</evidence>
<gene>
    <name evidence="3" type="ORF">H9763_08930</name>
</gene>
<keyword evidence="2" id="KW-0812">Transmembrane</keyword>
<dbReference type="Proteomes" id="UP000886883">
    <property type="component" value="Unassembled WGS sequence"/>
</dbReference>
<dbReference type="EMBL" id="DWXE01000033">
    <property type="protein sequence ID" value="HJB91572.1"/>
    <property type="molecule type" value="Genomic_DNA"/>
</dbReference>
<feature type="coiled-coil region" evidence="1">
    <location>
        <begin position="171"/>
        <end position="205"/>
    </location>
</feature>
<organism evidence="3 4">
    <name type="scientific">Candidatus Eisenbergiella merdigallinarum</name>
    <dbReference type="NCBI Taxonomy" id="2838552"/>
    <lineage>
        <taxon>Bacteria</taxon>
        <taxon>Bacillati</taxon>
        <taxon>Bacillota</taxon>
        <taxon>Clostridia</taxon>
        <taxon>Lachnospirales</taxon>
        <taxon>Lachnospiraceae</taxon>
        <taxon>Eisenbergiella</taxon>
    </lineage>
</organism>
<evidence type="ECO:0000256" key="2">
    <source>
        <dbReference type="SAM" id="Phobius"/>
    </source>
</evidence>
<evidence type="ECO:0000256" key="1">
    <source>
        <dbReference type="SAM" id="Coils"/>
    </source>
</evidence>
<evidence type="ECO:0008006" key="5">
    <source>
        <dbReference type="Google" id="ProtNLM"/>
    </source>
</evidence>
<comment type="caution">
    <text evidence="3">The sequence shown here is derived from an EMBL/GenBank/DDBJ whole genome shotgun (WGS) entry which is preliminary data.</text>
</comment>
<feature type="transmembrane region" description="Helical" evidence="2">
    <location>
        <begin position="44"/>
        <end position="63"/>
    </location>
</feature>
<dbReference type="InterPro" id="IPR010540">
    <property type="entry name" value="CmpB_TMEM229"/>
</dbReference>
<reference evidence="3" key="1">
    <citation type="journal article" date="2021" name="PeerJ">
        <title>Extensive microbial diversity within the chicken gut microbiome revealed by metagenomics and culture.</title>
        <authorList>
            <person name="Gilroy R."/>
            <person name="Ravi A."/>
            <person name="Getino M."/>
            <person name="Pursley I."/>
            <person name="Horton D.L."/>
            <person name="Alikhan N.F."/>
            <person name="Baker D."/>
            <person name="Gharbi K."/>
            <person name="Hall N."/>
            <person name="Watson M."/>
            <person name="Adriaenssens E.M."/>
            <person name="Foster-Nyarko E."/>
            <person name="Jarju S."/>
            <person name="Secka A."/>
            <person name="Antonio M."/>
            <person name="Oren A."/>
            <person name="Chaudhuri R.R."/>
            <person name="La Ragione R."/>
            <person name="Hildebrand F."/>
            <person name="Pallen M.J."/>
        </authorList>
    </citation>
    <scope>NUCLEOTIDE SEQUENCE</scope>
    <source>
        <strain evidence="3">USAMLcec3-2134</strain>
    </source>
</reference>
<reference evidence="3" key="2">
    <citation type="submission" date="2021-04" db="EMBL/GenBank/DDBJ databases">
        <authorList>
            <person name="Gilroy R."/>
        </authorList>
    </citation>
    <scope>NUCLEOTIDE SEQUENCE</scope>
    <source>
        <strain evidence="3">USAMLcec3-2134</strain>
    </source>
</reference>
<keyword evidence="2" id="KW-1133">Transmembrane helix</keyword>
<feature type="transmembrane region" description="Helical" evidence="2">
    <location>
        <begin position="69"/>
        <end position="93"/>
    </location>
</feature>
<feature type="transmembrane region" description="Helical" evidence="2">
    <location>
        <begin position="105"/>
        <end position="125"/>
    </location>
</feature>
<accession>A0A9D2MSW4</accession>
<dbReference type="Pfam" id="PF06541">
    <property type="entry name" value="ABC_trans_CmpB"/>
    <property type="match status" value="1"/>
</dbReference>
<feature type="transmembrane region" description="Helical" evidence="2">
    <location>
        <begin position="137"/>
        <end position="159"/>
    </location>
</feature>
<name>A0A9D2MSW4_9FIRM</name>